<dbReference type="Proteomes" id="UP001431783">
    <property type="component" value="Unassembled WGS sequence"/>
</dbReference>
<feature type="transmembrane region" description="Helical" evidence="5">
    <location>
        <begin position="229"/>
        <end position="247"/>
    </location>
</feature>
<feature type="transmembrane region" description="Helical" evidence="5">
    <location>
        <begin position="130"/>
        <end position="153"/>
    </location>
</feature>
<name>A0AAW1VCC5_9CUCU</name>
<keyword evidence="4 5" id="KW-0472">Membrane</keyword>
<reference evidence="6 7" key="1">
    <citation type="submission" date="2023-03" db="EMBL/GenBank/DDBJ databases">
        <title>Genome insight into feeding habits of ladybird beetles.</title>
        <authorList>
            <person name="Li H.-S."/>
            <person name="Huang Y.-H."/>
            <person name="Pang H."/>
        </authorList>
    </citation>
    <scope>NUCLEOTIDE SEQUENCE [LARGE SCALE GENOMIC DNA]</scope>
    <source>
        <strain evidence="6">SYSU_2023b</strain>
        <tissue evidence="6">Whole body</tissue>
    </source>
</reference>
<dbReference type="AlphaFoldDB" id="A0AAW1VCC5"/>
<keyword evidence="3 5" id="KW-1133">Transmembrane helix</keyword>
<dbReference type="GO" id="GO:0016020">
    <property type="term" value="C:membrane"/>
    <property type="evidence" value="ECO:0007669"/>
    <property type="project" value="UniProtKB-SubCell"/>
</dbReference>
<dbReference type="Gene3D" id="1.20.1250.20">
    <property type="entry name" value="MFS general substrate transporter like domains"/>
    <property type="match status" value="1"/>
</dbReference>
<evidence type="ECO:0008006" key="8">
    <source>
        <dbReference type="Google" id="ProtNLM"/>
    </source>
</evidence>
<dbReference type="GO" id="GO:0022857">
    <property type="term" value="F:transmembrane transporter activity"/>
    <property type="evidence" value="ECO:0007669"/>
    <property type="project" value="InterPro"/>
</dbReference>
<feature type="transmembrane region" description="Helical" evidence="5">
    <location>
        <begin position="331"/>
        <end position="354"/>
    </location>
</feature>
<keyword evidence="2 5" id="KW-0812">Transmembrane</keyword>
<dbReference type="InterPro" id="IPR011701">
    <property type="entry name" value="MFS"/>
</dbReference>
<dbReference type="Pfam" id="PF07690">
    <property type="entry name" value="MFS_1"/>
    <property type="match status" value="1"/>
</dbReference>
<dbReference type="InterPro" id="IPR036259">
    <property type="entry name" value="MFS_trans_sf"/>
</dbReference>
<sequence>MSLQSLGPGFIPVEGADKISICHKLKFFLHNVTVEPIVFFFLIAGLMAIFTNQNLALEKSCRVNLQFNNTICDAITSRNKSGYEKYHETEIQALVQKFEAYKSLFLGSVPVVLMVFLGTWSDRNKRRKPLIIIPLIGACISNLLLLLNSIYFKELKMQYAWMSDVIPNSISGSFVVFLLGVYSYVGGIGDIESKTIRIGMISMTQTLAMSVGTFLAGLVLHWIGFIGVYALISSVIFVSLLYCLFIVKEQEILTPEEEEDEKTDESLRDIFAAKHIKKLFKTCFRNDEVHRRKKMIILMSLLICSIGPVLGELPNIYLGVRLRFQWNEVDYSIFTSFQCIVHLIGNTFTLTVFIKYLKFRDVTLGIIATCSKITSVLIYAFAPTGMFFFVAALTEVFSSANLIAQRAMMAKIVQPHELGQSNSVFGICEGLTPLIFGPLYSMVYIKTLMFFPGAFYLASGFFSFIVMILYIWLYNLIKTTDKIKSKEHGQTEAEEGLLKKNLPGDVRRSLEKIKA</sequence>
<evidence type="ECO:0000256" key="5">
    <source>
        <dbReference type="SAM" id="Phobius"/>
    </source>
</evidence>
<feature type="transmembrane region" description="Helical" evidence="5">
    <location>
        <begin position="100"/>
        <end position="118"/>
    </location>
</feature>
<proteinExistence type="predicted"/>
<dbReference type="EMBL" id="JARQZJ010000127">
    <property type="protein sequence ID" value="KAK9891133.1"/>
    <property type="molecule type" value="Genomic_DNA"/>
</dbReference>
<evidence type="ECO:0000256" key="3">
    <source>
        <dbReference type="ARBA" id="ARBA00022989"/>
    </source>
</evidence>
<evidence type="ECO:0000256" key="1">
    <source>
        <dbReference type="ARBA" id="ARBA00004141"/>
    </source>
</evidence>
<feature type="transmembrane region" description="Helical" evidence="5">
    <location>
        <begin position="455"/>
        <end position="477"/>
    </location>
</feature>
<comment type="caution">
    <text evidence="6">The sequence shown here is derived from an EMBL/GenBank/DDBJ whole genome shotgun (WGS) entry which is preliminary data.</text>
</comment>
<evidence type="ECO:0000256" key="2">
    <source>
        <dbReference type="ARBA" id="ARBA00022692"/>
    </source>
</evidence>
<feature type="transmembrane region" description="Helical" evidence="5">
    <location>
        <begin position="295"/>
        <end position="311"/>
    </location>
</feature>
<evidence type="ECO:0000256" key="4">
    <source>
        <dbReference type="ARBA" id="ARBA00023136"/>
    </source>
</evidence>
<keyword evidence="7" id="KW-1185">Reference proteome</keyword>
<protein>
    <recommendedName>
        <fullName evidence="8">Proton-coupled folate transporter</fullName>
    </recommendedName>
</protein>
<evidence type="ECO:0000313" key="6">
    <source>
        <dbReference type="EMBL" id="KAK9891133.1"/>
    </source>
</evidence>
<dbReference type="PANTHER" id="PTHR23507:SF1">
    <property type="entry name" value="FI18259P1-RELATED"/>
    <property type="match status" value="1"/>
</dbReference>
<feature type="transmembrane region" description="Helical" evidence="5">
    <location>
        <begin position="165"/>
        <end position="185"/>
    </location>
</feature>
<comment type="subcellular location">
    <subcellularLocation>
        <location evidence="1">Membrane</location>
        <topology evidence="1">Multi-pass membrane protein</topology>
    </subcellularLocation>
</comment>
<feature type="transmembrane region" description="Helical" evidence="5">
    <location>
        <begin position="28"/>
        <end position="50"/>
    </location>
</feature>
<organism evidence="6 7">
    <name type="scientific">Henosepilachna vigintioctopunctata</name>
    <dbReference type="NCBI Taxonomy" id="420089"/>
    <lineage>
        <taxon>Eukaryota</taxon>
        <taxon>Metazoa</taxon>
        <taxon>Ecdysozoa</taxon>
        <taxon>Arthropoda</taxon>
        <taxon>Hexapoda</taxon>
        <taxon>Insecta</taxon>
        <taxon>Pterygota</taxon>
        <taxon>Neoptera</taxon>
        <taxon>Endopterygota</taxon>
        <taxon>Coleoptera</taxon>
        <taxon>Polyphaga</taxon>
        <taxon>Cucujiformia</taxon>
        <taxon>Coccinelloidea</taxon>
        <taxon>Coccinellidae</taxon>
        <taxon>Epilachninae</taxon>
        <taxon>Epilachnini</taxon>
        <taxon>Henosepilachna</taxon>
    </lineage>
</organism>
<gene>
    <name evidence="6" type="ORF">WA026_013451</name>
</gene>
<dbReference type="SUPFAM" id="SSF103473">
    <property type="entry name" value="MFS general substrate transporter"/>
    <property type="match status" value="1"/>
</dbReference>
<accession>A0AAW1VCC5</accession>
<evidence type="ECO:0000313" key="7">
    <source>
        <dbReference type="Proteomes" id="UP001431783"/>
    </source>
</evidence>
<dbReference type="PANTHER" id="PTHR23507">
    <property type="entry name" value="ZGC:174356"/>
    <property type="match status" value="1"/>
</dbReference>